<dbReference type="AlphaFoldDB" id="A0A7C2ZX77"/>
<comment type="similarity">
    <text evidence="1 6">Belongs to the peptidase M42 family.</text>
</comment>
<feature type="binding site" evidence="8">
    <location>
        <position position="176"/>
    </location>
    <ligand>
        <name>Zn(2+)</name>
        <dbReference type="ChEBI" id="CHEBI:29105"/>
        <label>2</label>
    </ligand>
</feature>
<reference evidence="9" key="1">
    <citation type="journal article" date="2020" name="mSystems">
        <title>Genome- and Community-Level Interaction Insights into Carbon Utilization and Element Cycling Functions of Hydrothermarchaeota in Hydrothermal Sediment.</title>
        <authorList>
            <person name="Zhou Z."/>
            <person name="Liu Y."/>
            <person name="Xu W."/>
            <person name="Pan J."/>
            <person name="Luo Z.H."/>
            <person name="Li M."/>
        </authorList>
    </citation>
    <scope>NUCLEOTIDE SEQUENCE [LARGE SCALE GENOMIC DNA]</scope>
    <source>
        <strain evidence="9">SpSt-192</strain>
    </source>
</reference>
<gene>
    <name evidence="9" type="ORF">ENP13_02085</name>
</gene>
<evidence type="ECO:0000256" key="2">
    <source>
        <dbReference type="ARBA" id="ARBA00022438"/>
    </source>
</evidence>
<dbReference type="PANTHER" id="PTHR32481:SF0">
    <property type="entry name" value="AMINOPEPTIDASE YPDE-RELATED"/>
    <property type="match status" value="1"/>
</dbReference>
<dbReference type="InterPro" id="IPR051464">
    <property type="entry name" value="Peptidase_M42_aminopept"/>
</dbReference>
<evidence type="ECO:0000256" key="3">
    <source>
        <dbReference type="ARBA" id="ARBA00022670"/>
    </source>
</evidence>
<comment type="caution">
    <text evidence="9">The sequence shown here is derived from an EMBL/GenBank/DDBJ whole genome shotgun (WGS) entry which is preliminary data.</text>
</comment>
<feature type="active site" description="Proton acceptor" evidence="7">
    <location>
        <position position="206"/>
    </location>
</feature>
<evidence type="ECO:0000256" key="4">
    <source>
        <dbReference type="ARBA" id="ARBA00022723"/>
    </source>
</evidence>
<dbReference type="InterPro" id="IPR008007">
    <property type="entry name" value="Peptidase_M42"/>
</dbReference>
<dbReference type="GO" id="GO:0006508">
    <property type="term" value="P:proteolysis"/>
    <property type="evidence" value="ECO:0007669"/>
    <property type="project" value="UniProtKB-KW"/>
</dbReference>
<feature type="binding site" evidence="8">
    <location>
        <position position="207"/>
    </location>
    <ligand>
        <name>Zn(2+)</name>
        <dbReference type="ChEBI" id="CHEBI:29105"/>
        <label>2</label>
    </ligand>
</feature>
<organism evidence="9">
    <name type="scientific">Thermorudis sp</name>
    <dbReference type="NCBI Taxonomy" id="1969470"/>
    <lineage>
        <taxon>Bacteria</taxon>
        <taxon>Pseudomonadati</taxon>
        <taxon>Thermomicrobiota</taxon>
        <taxon>Thermomicrobia</taxon>
        <taxon>Thermomicrobia incertae sedis</taxon>
        <taxon>Thermorudis</taxon>
    </lineage>
</organism>
<dbReference type="SUPFAM" id="SSF101821">
    <property type="entry name" value="Aminopeptidase/glucanase lid domain"/>
    <property type="match status" value="1"/>
</dbReference>
<dbReference type="Gene3D" id="3.40.630.10">
    <property type="entry name" value="Zn peptidases"/>
    <property type="match status" value="1"/>
</dbReference>
<evidence type="ECO:0000256" key="1">
    <source>
        <dbReference type="ARBA" id="ARBA00006272"/>
    </source>
</evidence>
<feature type="binding site" evidence="8">
    <location>
        <position position="176"/>
    </location>
    <ligand>
        <name>Zn(2+)</name>
        <dbReference type="ChEBI" id="CHEBI:29105"/>
        <label>1</label>
    </ligand>
</feature>
<sequence length="350" mass="38046">MEFDLDLLKRLCETPGIPGREERVAAVAREALKSVAEDVQVDVLGNVIARKAGRGGPCVMLAAHLDEIGFMVRYIDEQGFLRLQPVGGFDARVLPAQRVRVWTRDGEGLIGALQLATKPIHLLQPNEQKPPRIEEFYVDLGLPSNEVRARVEIGDMVTLDRPLEVTGPRVLSKALDDRVGVFVMIEALRALGAHVADVVAVATTQEEVGLRGAQTSAFGVEPDIGIALDITIAGDVPGIDPHEQVTKLGEGVAIKVFDTSHIPNHRLVRHLREVAEQHGIRYQLEVLPRGGTDAGAIQRVRAGVPAVTVSIPTRHVHTVNEMADLADIEAAVQLIARYLEVAHTGDYRPI</sequence>
<dbReference type="Gene3D" id="2.40.30.40">
    <property type="entry name" value="Peptidase M42, domain 2"/>
    <property type="match status" value="1"/>
</dbReference>
<evidence type="ECO:0000256" key="7">
    <source>
        <dbReference type="PIRSR" id="PIRSR001123-1"/>
    </source>
</evidence>
<keyword evidence="5" id="KW-0378">Hydrolase</keyword>
<keyword evidence="4 8" id="KW-0479">Metal-binding</keyword>
<comment type="cofactor">
    <cofactor evidence="8">
        <name>a divalent metal cation</name>
        <dbReference type="ChEBI" id="CHEBI:60240"/>
    </cofactor>
    <text evidence="8">Binds 2 divalent metal cations per subunit.</text>
</comment>
<dbReference type="CDD" id="cd05656">
    <property type="entry name" value="M42_Frv"/>
    <property type="match status" value="1"/>
</dbReference>
<accession>A0A7C2ZX77</accession>
<feature type="binding site" evidence="8">
    <location>
        <position position="229"/>
    </location>
    <ligand>
        <name>Zn(2+)</name>
        <dbReference type="ChEBI" id="CHEBI:29105"/>
        <label>1</label>
    </ligand>
</feature>
<keyword evidence="2" id="KW-0031">Aminopeptidase</keyword>
<evidence type="ECO:0000256" key="8">
    <source>
        <dbReference type="PIRSR" id="PIRSR001123-2"/>
    </source>
</evidence>
<dbReference type="InterPro" id="IPR023367">
    <property type="entry name" value="Peptidase_M42_dom2"/>
</dbReference>
<dbReference type="SUPFAM" id="SSF53187">
    <property type="entry name" value="Zn-dependent exopeptidases"/>
    <property type="match status" value="1"/>
</dbReference>
<dbReference type="Pfam" id="PF05343">
    <property type="entry name" value="Peptidase_M42"/>
    <property type="match status" value="1"/>
</dbReference>
<evidence type="ECO:0000313" key="9">
    <source>
        <dbReference type="EMBL" id="HEX70020.1"/>
    </source>
</evidence>
<dbReference type="GO" id="GO:0004177">
    <property type="term" value="F:aminopeptidase activity"/>
    <property type="evidence" value="ECO:0007669"/>
    <property type="project" value="UniProtKB-UniRule"/>
</dbReference>
<keyword evidence="3" id="KW-0645">Protease</keyword>
<proteinExistence type="inferred from homology"/>
<feature type="binding site" evidence="8">
    <location>
        <position position="317"/>
    </location>
    <ligand>
        <name>Zn(2+)</name>
        <dbReference type="ChEBI" id="CHEBI:29105"/>
        <label>2</label>
    </ligand>
</feature>
<evidence type="ECO:0000256" key="5">
    <source>
        <dbReference type="ARBA" id="ARBA00022801"/>
    </source>
</evidence>
<protein>
    <submittedName>
        <fullName evidence="9">M42 family peptidase</fullName>
    </submittedName>
</protein>
<feature type="binding site" evidence="8">
    <location>
        <position position="64"/>
    </location>
    <ligand>
        <name>Zn(2+)</name>
        <dbReference type="ChEBI" id="CHEBI:29105"/>
        <label>1</label>
    </ligand>
</feature>
<evidence type="ECO:0000256" key="6">
    <source>
        <dbReference type="PIRNR" id="PIRNR001123"/>
    </source>
</evidence>
<dbReference type="EMBL" id="DSID01000164">
    <property type="protein sequence ID" value="HEX70020.1"/>
    <property type="molecule type" value="Genomic_DNA"/>
</dbReference>
<dbReference type="GO" id="GO:0046872">
    <property type="term" value="F:metal ion binding"/>
    <property type="evidence" value="ECO:0007669"/>
    <property type="project" value="UniProtKB-UniRule"/>
</dbReference>
<name>A0A7C2ZX77_9BACT</name>
<dbReference type="PANTHER" id="PTHR32481">
    <property type="entry name" value="AMINOPEPTIDASE"/>
    <property type="match status" value="1"/>
</dbReference>
<dbReference type="PIRSF" id="PIRSF001123">
    <property type="entry name" value="PepA_GA"/>
    <property type="match status" value="1"/>
</dbReference>